<proteinExistence type="predicted"/>
<keyword evidence="3" id="KW-1185">Reference proteome</keyword>
<evidence type="ECO:0000256" key="1">
    <source>
        <dbReference type="SAM" id="SignalP"/>
    </source>
</evidence>
<reference evidence="2" key="1">
    <citation type="submission" date="2022-04" db="EMBL/GenBank/DDBJ databases">
        <authorList>
            <person name="Ren T."/>
        </authorList>
    </citation>
    <scope>NUCLEOTIDE SEQUENCE</scope>
    <source>
        <strain evidence="2">F63249</strain>
    </source>
</reference>
<accession>A0ABT0H4E1</accession>
<evidence type="ECO:0000313" key="2">
    <source>
        <dbReference type="EMBL" id="MCK8479248.1"/>
    </source>
</evidence>
<feature type="chain" id="PRO_5046427715" description="Outer membrane protein beta-barrel domain-containing protein" evidence="1">
    <location>
        <begin position="19"/>
        <end position="179"/>
    </location>
</feature>
<evidence type="ECO:0008006" key="4">
    <source>
        <dbReference type="Google" id="ProtNLM"/>
    </source>
</evidence>
<dbReference type="RefSeq" id="WP_248411633.1">
    <property type="nucleotide sequence ID" value="NZ_JALPQF010000001.1"/>
</dbReference>
<gene>
    <name evidence="2" type="ORF">MUY34_01375</name>
</gene>
<organism evidence="2 3">
    <name type="scientific">Psychroserpens algicola</name>
    <dbReference type="NCBI Taxonomy" id="1719034"/>
    <lineage>
        <taxon>Bacteria</taxon>
        <taxon>Pseudomonadati</taxon>
        <taxon>Bacteroidota</taxon>
        <taxon>Flavobacteriia</taxon>
        <taxon>Flavobacteriales</taxon>
        <taxon>Flavobacteriaceae</taxon>
        <taxon>Psychroserpens</taxon>
    </lineage>
</organism>
<comment type="caution">
    <text evidence="2">The sequence shown here is derived from an EMBL/GenBank/DDBJ whole genome shotgun (WGS) entry which is preliminary data.</text>
</comment>
<feature type="signal peptide" evidence="1">
    <location>
        <begin position="1"/>
        <end position="18"/>
    </location>
</feature>
<dbReference type="Proteomes" id="UP001203687">
    <property type="component" value="Unassembled WGS sequence"/>
</dbReference>
<evidence type="ECO:0000313" key="3">
    <source>
        <dbReference type="Proteomes" id="UP001203687"/>
    </source>
</evidence>
<protein>
    <recommendedName>
        <fullName evidence="4">Outer membrane protein beta-barrel domain-containing protein</fullName>
    </recommendedName>
</protein>
<dbReference type="EMBL" id="JALPQF010000001">
    <property type="protein sequence ID" value="MCK8479248.1"/>
    <property type="molecule type" value="Genomic_DNA"/>
</dbReference>
<keyword evidence="1" id="KW-0732">Signal</keyword>
<sequence length="179" mass="20766">MKPYATLLLLLVFANVYAQDDNKSSGLFYKISLATTLTVNEDFTFGDDTTERFFRTSAFFLNNTVGFQFDNRSALGLNTEYNWHSESGLQFFPVHLSFQYNIFDFDDTLFIRGSYGRLVGVTNDFEKGTLYKVGVGARLFDDNYKNSWLIGVDFTRKRFGFRQLEKLSSVSFFLEFMLF</sequence>
<name>A0ABT0H4E1_9FLAO</name>